<evidence type="ECO:0000259" key="6">
    <source>
        <dbReference type="Pfam" id="PF00291"/>
    </source>
</evidence>
<dbReference type="PANTHER" id="PTHR10314">
    <property type="entry name" value="CYSTATHIONINE BETA-SYNTHASE"/>
    <property type="match status" value="1"/>
</dbReference>
<name>L9UCS1_9GAMM</name>
<dbReference type="GO" id="GO:0004124">
    <property type="term" value="F:cysteine synthase activity"/>
    <property type="evidence" value="ECO:0007669"/>
    <property type="project" value="UniProtKB-EC"/>
</dbReference>
<comment type="cofactor">
    <cofactor evidence="1">
        <name>pyridoxal 5'-phosphate</name>
        <dbReference type="ChEBI" id="CHEBI:597326"/>
    </cofactor>
</comment>
<evidence type="ECO:0000256" key="4">
    <source>
        <dbReference type="ARBA" id="ARBA00022898"/>
    </source>
</evidence>
<dbReference type="PATRIC" id="fig|1204738.3.peg.1658"/>
<comment type="caution">
    <text evidence="7">The sequence shown here is derived from an EMBL/GenBank/DDBJ whole genome shotgun (WGS) entry which is preliminary data.</text>
</comment>
<comment type="pathway">
    <text evidence="2">Amino-acid biosynthesis; L-cysteine biosynthesis; L-cysteine from L-serine: step 2/2.</text>
</comment>
<dbReference type="InterPro" id="IPR001926">
    <property type="entry name" value="TrpB-like_PALP"/>
</dbReference>
<accession>L9UCS1</accession>
<keyword evidence="4" id="KW-0663">Pyridoxal phosphate</keyword>
<dbReference type="CDD" id="cd01561">
    <property type="entry name" value="CBS_like"/>
    <property type="match status" value="1"/>
</dbReference>
<evidence type="ECO:0000313" key="8">
    <source>
        <dbReference type="Proteomes" id="UP000011651"/>
    </source>
</evidence>
<evidence type="ECO:0000256" key="5">
    <source>
        <dbReference type="ARBA" id="ARBA00047931"/>
    </source>
</evidence>
<protein>
    <recommendedName>
        <fullName evidence="3">cysteine synthase</fullName>
        <ecNumber evidence="3">2.5.1.47</ecNumber>
    </recommendedName>
</protein>
<evidence type="ECO:0000256" key="3">
    <source>
        <dbReference type="ARBA" id="ARBA00012681"/>
    </source>
</evidence>
<dbReference type="SUPFAM" id="SSF53686">
    <property type="entry name" value="Tryptophan synthase beta subunit-like PLP-dependent enzymes"/>
    <property type="match status" value="1"/>
</dbReference>
<evidence type="ECO:0000256" key="2">
    <source>
        <dbReference type="ARBA" id="ARBA00004962"/>
    </source>
</evidence>
<organism evidence="7 8">
    <name type="scientific">Vreelandella titanicae BH1</name>
    <dbReference type="NCBI Taxonomy" id="1204738"/>
    <lineage>
        <taxon>Bacteria</taxon>
        <taxon>Pseudomonadati</taxon>
        <taxon>Pseudomonadota</taxon>
        <taxon>Gammaproteobacteria</taxon>
        <taxon>Oceanospirillales</taxon>
        <taxon>Halomonadaceae</taxon>
        <taxon>Vreelandella</taxon>
    </lineage>
</organism>
<dbReference type="InterPro" id="IPR036052">
    <property type="entry name" value="TrpB-like_PALP_sf"/>
</dbReference>
<dbReference type="Gene3D" id="3.40.50.1100">
    <property type="match status" value="2"/>
</dbReference>
<gene>
    <name evidence="7" type="ORF">HALTITAN_1111</name>
</gene>
<dbReference type="Proteomes" id="UP000011651">
    <property type="component" value="Unassembled WGS sequence"/>
</dbReference>
<sequence>MRNIMEAVEDSVRANDFIILRNCFGRFDVTLKLEGMNFAESIKLRTAKALVNHAEEHLDLKKNKRFIESSSGNLGVALSMIAASRGYEFICIVDPNTNATNIAIMKAMGANVVVVNTKDESGGYLGTRKKFIRERLSHDNTLIWINQYECEANPAIHFSETAHQININCSDVRKIYIGAGTTGTAMGVSNYFKKYFPKIDLIAVDSVGSVTFGGNASPRYLPGLGSSVPPIFFKKESFNRLISIKESQTVAVSRYIARKYGLLLGASTCTVLAGMYEDINATEEVLVAISPDLGSKYIDTMYNDEWCDEKFGSEWRNINLSSNEPKTYQVEL</sequence>
<dbReference type="EMBL" id="AOPO01000003">
    <property type="protein sequence ID" value="ELY21988.1"/>
    <property type="molecule type" value="Genomic_DNA"/>
</dbReference>
<dbReference type="InterPro" id="IPR001216">
    <property type="entry name" value="P-phosphate_BS"/>
</dbReference>
<reference evidence="7 8" key="1">
    <citation type="journal article" date="2013" name="Genome Announc.">
        <title>Draft Genome of the Marine Gammaproteobacterium Halomonas titanicae.</title>
        <authorList>
            <person name="Sanchez-Porro C."/>
            <person name="de la Haba R.R."/>
            <person name="Cruz-Hernandez N."/>
            <person name="Gonzalez J.M."/>
            <person name="Reyes-Guirao C."/>
            <person name="Navarro-Sampedro L."/>
            <person name="Carballo M."/>
            <person name="Ventosa A."/>
        </authorList>
    </citation>
    <scope>NUCLEOTIDE SEQUENCE [LARGE SCALE GENOMIC DNA]</scope>
    <source>
        <strain evidence="7 8">BH1</strain>
    </source>
</reference>
<dbReference type="EC" id="2.5.1.47" evidence="3"/>
<evidence type="ECO:0000313" key="7">
    <source>
        <dbReference type="EMBL" id="ELY21988.1"/>
    </source>
</evidence>
<evidence type="ECO:0000256" key="1">
    <source>
        <dbReference type="ARBA" id="ARBA00001933"/>
    </source>
</evidence>
<proteinExistence type="predicted"/>
<feature type="domain" description="Tryptophan synthase beta chain-like PALP" evidence="6">
    <location>
        <begin position="28"/>
        <end position="278"/>
    </location>
</feature>
<dbReference type="AlphaFoldDB" id="L9UCS1"/>
<dbReference type="InterPro" id="IPR050214">
    <property type="entry name" value="Cys_Synth/Cystath_Beta-Synth"/>
</dbReference>
<dbReference type="PROSITE" id="PS00901">
    <property type="entry name" value="CYS_SYNTHASE"/>
    <property type="match status" value="1"/>
</dbReference>
<dbReference type="GO" id="GO:0006535">
    <property type="term" value="P:cysteine biosynthetic process from serine"/>
    <property type="evidence" value="ECO:0007669"/>
    <property type="project" value="InterPro"/>
</dbReference>
<comment type="catalytic activity">
    <reaction evidence="5">
        <text>O-acetyl-L-serine + hydrogen sulfide = L-cysteine + acetate</text>
        <dbReference type="Rhea" id="RHEA:14829"/>
        <dbReference type="ChEBI" id="CHEBI:29919"/>
        <dbReference type="ChEBI" id="CHEBI:30089"/>
        <dbReference type="ChEBI" id="CHEBI:35235"/>
        <dbReference type="ChEBI" id="CHEBI:58340"/>
        <dbReference type="EC" id="2.5.1.47"/>
    </reaction>
</comment>
<dbReference type="Pfam" id="PF00291">
    <property type="entry name" value="PALP"/>
    <property type="match status" value="1"/>
</dbReference>